<proteinExistence type="predicted"/>
<reference evidence="3" key="2">
    <citation type="journal article" date="2008" name="Nucleic Acids Res.">
        <title>The rice annotation project database (RAP-DB): 2008 update.</title>
        <authorList>
            <consortium name="The rice annotation project (RAP)"/>
        </authorList>
    </citation>
    <scope>GENOME REANNOTATION</scope>
    <source>
        <strain evidence="3">cv. Nipponbare</strain>
    </source>
</reference>
<protein>
    <submittedName>
        <fullName evidence="2">Uncharacterized protein</fullName>
    </submittedName>
</protein>
<sequence>MARCLLPLHIPLPWRQSRRRCSLPLSSPASWPPAPPPVLTSPQRRPPPASPPTPAAPPPSHTAPLSPFESTSTTRSSPFHSCRCSPVAGATSPSGSGGIPFAIYPSLLPTAHPFPLSSNTRSQAVP</sequence>
<dbReference type="AlphaFoldDB" id="B7EQY2"/>
<feature type="compositionally biased region" description="Polar residues" evidence="1">
    <location>
        <begin position="68"/>
        <end position="79"/>
    </location>
</feature>
<dbReference type="Proteomes" id="UP000000763">
    <property type="component" value="Chromosome 5"/>
</dbReference>
<organism evidence="2 3">
    <name type="scientific">Oryza sativa subsp. japonica</name>
    <name type="common">Rice</name>
    <dbReference type="NCBI Taxonomy" id="39947"/>
    <lineage>
        <taxon>Eukaryota</taxon>
        <taxon>Viridiplantae</taxon>
        <taxon>Streptophyta</taxon>
        <taxon>Embryophyta</taxon>
        <taxon>Tracheophyta</taxon>
        <taxon>Spermatophyta</taxon>
        <taxon>Magnoliopsida</taxon>
        <taxon>Liliopsida</taxon>
        <taxon>Poales</taxon>
        <taxon>Poaceae</taxon>
        <taxon>BOP clade</taxon>
        <taxon>Oryzoideae</taxon>
        <taxon>Oryzeae</taxon>
        <taxon>Oryzinae</taxon>
        <taxon>Oryza</taxon>
        <taxon>Oryza sativa</taxon>
    </lineage>
</organism>
<name>B7EQY2_ORYSJ</name>
<dbReference type="EMBL" id="AC097175">
    <property type="protein sequence ID" value="AAT77279.1"/>
    <property type="molecule type" value="Genomic_DNA"/>
</dbReference>
<gene>
    <name evidence="2" type="ORF">OJ1119_H02.6</name>
</gene>
<evidence type="ECO:0000256" key="1">
    <source>
        <dbReference type="SAM" id="MobiDB-lite"/>
    </source>
</evidence>
<evidence type="ECO:0000313" key="2">
    <source>
        <dbReference type="EMBL" id="AAT77279.1"/>
    </source>
</evidence>
<feature type="region of interest" description="Disordered" evidence="1">
    <location>
        <begin position="22"/>
        <end position="102"/>
    </location>
</feature>
<accession>B7EQY2</accession>
<feature type="compositionally biased region" description="Pro residues" evidence="1">
    <location>
        <begin position="30"/>
        <end position="61"/>
    </location>
</feature>
<evidence type="ECO:0000313" key="3">
    <source>
        <dbReference type="Proteomes" id="UP000000763"/>
    </source>
</evidence>
<reference evidence="3" key="1">
    <citation type="journal article" date="2005" name="Nature">
        <title>The map-based sequence of the rice genome.</title>
        <authorList>
            <consortium name="International rice genome sequencing project (IRGSP)"/>
            <person name="Matsumoto T."/>
            <person name="Wu J."/>
            <person name="Kanamori H."/>
            <person name="Katayose Y."/>
            <person name="Fujisawa M."/>
            <person name="Namiki N."/>
            <person name="Mizuno H."/>
            <person name="Yamamoto K."/>
            <person name="Antonio B.A."/>
            <person name="Baba T."/>
            <person name="Sakata K."/>
            <person name="Nagamura Y."/>
            <person name="Aoki H."/>
            <person name="Arikawa K."/>
            <person name="Arita K."/>
            <person name="Bito T."/>
            <person name="Chiden Y."/>
            <person name="Fujitsuka N."/>
            <person name="Fukunaka R."/>
            <person name="Hamada M."/>
            <person name="Harada C."/>
            <person name="Hayashi A."/>
            <person name="Hijishita S."/>
            <person name="Honda M."/>
            <person name="Hosokawa S."/>
            <person name="Ichikawa Y."/>
            <person name="Idonuma A."/>
            <person name="Iijima M."/>
            <person name="Ikeda M."/>
            <person name="Ikeno M."/>
            <person name="Ito K."/>
            <person name="Ito S."/>
            <person name="Ito T."/>
            <person name="Ito Y."/>
            <person name="Ito Y."/>
            <person name="Iwabuchi A."/>
            <person name="Kamiya K."/>
            <person name="Karasawa W."/>
            <person name="Kurita K."/>
            <person name="Katagiri S."/>
            <person name="Kikuta A."/>
            <person name="Kobayashi H."/>
            <person name="Kobayashi N."/>
            <person name="Machita K."/>
            <person name="Maehara T."/>
            <person name="Masukawa M."/>
            <person name="Mizubayashi T."/>
            <person name="Mukai Y."/>
            <person name="Nagasaki H."/>
            <person name="Nagata Y."/>
            <person name="Naito S."/>
            <person name="Nakashima M."/>
            <person name="Nakama Y."/>
            <person name="Nakamichi Y."/>
            <person name="Nakamura M."/>
            <person name="Meguro A."/>
            <person name="Negishi M."/>
            <person name="Ohta I."/>
            <person name="Ohta T."/>
            <person name="Okamoto M."/>
            <person name="Ono N."/>
            <person name="Saji S."/>
            <person name="Sakaguchi M."/>
            <person name="Sakai K."/>
            <person name="Shibata M."/>
            <person name="Shimokawa T."/>
            <person name="Song J."/>
            <person name="Takazaki Y."/>
            <person name="Terasawa K."/>
            <person name="Tsugane M."/>
            <person name="Tsuji K."/>
            <person name="Ueda S."/>
            <person name="Waki K."/>
            <person name="Yamagata H."/>
            <person name="Yamamoto M."/>
            <person name="Yamamoto S."/>
            <person name="Yamane H."/>
            <person name="Yoshiki S."/>
            <person name="Yoshihara R."/>
            <person name="Yukawa K."/>
            <person name="Zhong H."/>
            <person name="Yano M."/>
            <person name="Yuan Q."/>
            <person name="Ouyang S."/>
            <person name="Liu J."/>
            <person name="Jones K.M."/>
            <person name="Gansberger K."/>
            <person name="Moffat K."/>
            <person name="Hill J."/>
            <person name="Bera J."/>
            <person name="Fadrosh D."/>
            <person name="Jin S."/>
            <person name="Johri S."/>
            <person name="Kim M."/>
            <person name="Overton L."/>
            <person name="Reardon M."/>
            <person name="Tsitrin T."/>
            <person name="Vuong H."/>
            <person name="Weaver B."/>
            <person name="Ciecko A."/>
            <person name="Tallon L."/>
            <person name="Jackson J."/>
            <person name="Pai G."/>
            <person name="Aken S.V."/>
            <person name="Utterback T."/>
            <person name="Reidmuller S."/>
            <person name="Feldblyum T."/>
            <person name="Hsiao J."/>
            <person name="Zismann V."/>
            <person name="Iobst S."/>
            <person name="de Vazeille A.R."/>
            <person name="Buell C.R."/>
            <person name="Ying K."/>
            <person name="Li Y."/>
            <person name="Lu T."/>
            <person name="Huang Y."/>
            <person name="Zhao Q."/>
            <person name="Feng Q."/>
            <person name="Zhang L."/>
            <person name="Zhu J."/>
            <person name="Weng Q."/>
            <person name="Mu J."/>
            <person name="Lu Y."/>
            <person name="Fan D."/>
            <person name="Liu Y."/>
            <person name="Guan J."/>
            <person name="Zhang Y."/>
            <person name="Yu S."/>
            <person name="Liu X."/>
            <person name="Zhang Y."/>
            <person name="Hong G."/>
            <person name="Han B."/>
            <person name="Choisne N."/>
            <person name="Demange N."/>
            <person name="Orjeda G."/>
            <person name="Samain S."/>
            <person name="Cattolico L."/>
            <person name="Pelletier E."/>
            <person name="Couloux A."/>
            <person name="Segurens B."/>
            <person name="Wincker P."/>
            <person name="D'Hont A."/>
            <person name="Scarpelli C."/>
            <person name="Weissenbach J."/>
            <person name="Salanoubat M."/>
            <person name="Quetier F."/>
            <person name="Yu Y."/>
            <person name="Kim H.R."/>
            <person name="Rambo T."/>
            <person name="Currie J."/>
            <person name="Collura K."/>
            <person name="Luo M."/>
            <person name="Yang T."/>
            <person name="Ammiraju J.S.S."/>
            <person name="Engler F."/>
            <person name="Soderlund C."/>
            <person name="Wing R.A."/>
            <person name="Palmer L.E."/>
            <person name="de la Bastide M."/>
            <person name="Spiegel L."/>
            <person name="Nascimento L."/>
            <person name="Zutavern T."/>
            <person name="O'Shaughnessy A."/>
            <person name="Dike S."/>
            <person name="Dedhia N."/>
            <person name="Preston R."/>
            <person name="Balija V."/>
            <person name="McCombie W.R."/>
            <person name="Chow T."/>
            <person name="Chen H."/>
            <person name="Chung M."/>
            <person name="Chen C."/>
            <person name="Shaw J."/>
            <person name="Wu H."/>
            <person name="Hsiao K."/>
            <person name="Chao Y."/>
            <person name="Chu M."/>
            <person name="Cheng C."/>
            <person name="Hour A."/>
            <person name="Lee P."/>
            <person name="Lin S."/>
            <person name="Lin Y."/>
            <person name="Liou J."/>
            <person name="Liu S."/>
            <person name="Hsing Y."/>
            <person name="Raghuvanshi S."/>
            <person name="Mohanty A."/>
            <person name="Bharti A.K."/>
            <person name="Gaur A."/>
            <person name="Gupta V."/>
            <person name="Kumar D."/>
            <person name="Ravi V."/>
            <person name="Vij S."/>
            <person name="Kapur A."/>
            <person name="Khurana P."/>
            <person name="Khurana P."/>
            <person name="Khurana J.P."/>
            <person name="Tyagi A.K."/>
            <person name="Gaikwad K."/>
            <person name="Singh A."/>
            <person name="Dalal V."/>
            <person name="Srivastava S."/>
            <person name="Dixit A."/>
            <person name="Pal A.K."/>
            <person name="Ghazi I.A."/>
            <person name="Yadav M."/>
            <person name="Pandit A."/>
            <person name="Bhargava A."/>
            <person name="Sureshbabu K."/>
            <person name="Batra K."/>
            <person name="Sharma T.R."/>
            <person name="Mohapatra T."/>
            <person name="Singh N.K."/>
            <person name="Messing J."/>
            <person name="Nelson A.B."/>
            <person name="Fuks G."/>
            <person name="Kavchok S."/>
            <person name="Keizer G."/>
            <person name="Linton E."/>
            <person name="Llaca V."/>
            <person name="Song R."/>
            <person name="Tanyolac B."/>
            <person name="Young S."/>
            <person name="Ho-Il K."/>
            <person name="Hahn J.H."/>
            <person name="Sangsakoo G."/>
            <person name="Vanavichit A."/>
            <person name="de Mattos Luiz.A.T."/>
            <person name="Zimmer P.D."/>
            <person name="Malone G."/>
            <person name="Dellagostin O."/>
            <person name="de Oliveira A.C."/>
            <person name="Bevan M."/>
            <person name="Bancroft I."/>
            <person name="Minx P."/>
            <person name="Cordum H."/>
            <person name="Wilson R."/>
            <person name="Cheng Z."/>
            <person name="Jin W."/>
            <person name="Jiang J."/>
            <person name="Leong S.A."/>
            <person name="Iwama H."/>
            <person name="Gojobori T."/>
            <person name="Itoh T."/>
            <person name="Niimura Y."/>
            <person name="Fujii Y."/>
            <person name="Habara T."/>
            <person name="Sakai H."/>
            <person name="Sato Y."/>
            <person name="Wilson G."/>
            <person name="Kumar K."/>
            <person name="McCouch S."/>
            <person name="Juretic N."/>
            <person name="Hoen D."/>
            <person name="Wright S."/>
            <person name="Bruskiewich R."/>
            <person name="Bureau T."/>
            <person name="Miyao A."/>
            <person name="Hirochika H."/>
            <person name="Nishikawa T."/>
            <person name="Kadowaki K."/>
            <person name="Sugiura M."/>
            <person name="Burr B."/>
            <person name="Sasaki T."/>
        </authorList>
    </citation>
    <scope>NUCLEOTIDE SEQUENCE [LARGE SCALE GENOMIC DNA]</scope>
    <source>
        <strain evidence="3">cv. Nipponbare</strain>
    </source>
</reference>